<reference evidence="15 16" key="1">
    <citation type="submission" date="2018-09" db="EMBL/GenBank/DDBJ databases">
        <authorList>
            <person name="Wang F."/>
        </authorList>
    </citation>
    <scope>NUCLEOTIDE SEQUENCE [LARGE SCALE GENOMIC DNA]</scope>
    <source>
        <strain evidence="15 16">PLHSC7-2</strain>
    </source>
</reference>
<evidence type="ECO:0000256" key="10">
    <source>
        <dbReference type="HAMAP-Rule" id="MF_02019"/>
    </source>
</evidence>
<dbReference type="SUPFAM" id="SSF53244">
    <property type="entry name" value="MurD-like peptide ligases, peptide-binding domain"/>
    <property type="match status" value="1"/>
</dbReference>
<dbReference type="Proteomes" id="UP000283255">
    <property type="component" value="Unassembled WGS sequence"/>
</dbReference>
<comment type="pathway">
    <text evidence="10 11">Cell wall biogenesis; peptidoglycan biosynthesis.</text>
</comment>
<keyword evidence="16" id="KW-1185">Reference proteome</keyword>
<dbReference type="NCBIfam" id="TIGR01143">
    <property type="entry name" value="murF"/>
    <property type="match status" value="1"/>
</dbReference>
<dbReference type="InterPro" id="IPR051046">
    <property type="entry name" value="MurCDEF_CellWall_CoF430Synth"/>
</dbReference>
<dbReference type="Pfam" id="PF08245">
    <property type="entry name" value="Mur_ligase_M"/>
    <property type="match status" value="1"/>
</dbReference>
<dbReference type="GO" id="GO:0071555">
    <property type="term" value="P:cell wall organization"/>
    <property type="evidence" value="ECO:0007669"/>
    <property type="project" value="UniProtKB-KW"/>
</dbReference>
<organism evidence="15 16">
    <name type="scientific">Motilimonas pumila</name>
    <dbReference type="NCBI Taxonomy" id="2303987"/>
    <lineage>
        <taxon>Bacteria</taxon>
        <taxon>Pseudomonadati</taxon>
        <taxon>Pseudomonadota</taxon>
        <taxon>Gammaproteobacteria</taxon>
        <taxon>Alteromonadales</taxon>
        <taxon>Alteromonadales genera incertae sedis</taxon>
        <taxon>Motilimonas</taxon>
    </lineage>
</organism>
<feature type="domain" description="Mur ligase central" evidence="14">
    <location>
        <begin position="105"/>
        <end position="293"/>
    </location>
</feature>
<keyword evidence="4 10" id="KW-0547">Nucleotide-binding</keyword>
<evidence type="ECO:0000256" key="8">
    <source>
        <dbReference type="ARBA" id="ARBA00023306"/>
    </source>
</evidence>
<comment type="function">
    <text evidence="10 11">Involved in cell wall formation. Catalyzes the final step in the synthesis of UDP-N-acetylmuramoyl-pentapeptide, the precursor of murein.</text>
</comment>
<accession>A0A418YI42</accession>
<dbReference type="PANTHER" id="PTHR43024">
    <property type="entry name" value="UDP-N-ACETYLMURAMOYL-TRIPEPTIDE--D-ALANYL-D-ALANINE LIGASE"/>
    <property type="match status" value="1"/>
</dbReference>
<protein>
    <recommendedName>
        <fullName evidence="10 11">UDP-N-acetylmuramoyl-tripeptide--D-alanyl-D-alanine ligase</fullName>
        <ecNumber evidence="10 11">6.3.2.10</ecNumber>
    </recommendedName>
    <alternativeName>
        <fullName evidence="10">D-alanyl-D-alanine-adding enzyme</fullName>
    </alternativeName>
</protein>
<evidence type="ECO:0000256" key="6">
    <source>
        <dbReference type="ARBA" id="ARBA00022960"/>
    </source>
</evidence>
<dbReference type="Gene3D" id="3.40.1390.10">
    <property type="entry name" value="MurE/MurF, N-terminal domain"/>
    <property type="match status" value="1"/>
</dbReference>
<dbReference type="HAMAP" id="MF_02019">
    <property type="entry name" value="MurF"/>
    <property type="match status" value="1"/>
</dbReference>
<dbReference type="SUPFAM" id="SSF53623">
    <property type="entry name" value="MurD-like peptide ligases, catalytic domain"/>
    <property type="match status" value="1"/>
</dbReference>
<dbReference type="Gene3D" id="3.90.190.20">
    <property type="entry name" value="Mur ligase, C-terminal domain"/>
    <property type="match status" value="1"/>
</dbReference>
<dbReference type="InterPro" id="IPR004101">
    <property type="entry name" value="Mur_ligase_C"/>
</dbReference>
<evidence type="ECO:0000256" key="5">
    <source>
        <dbReference type="ARBA" id="ARBA00022840"/>
    </source>
</evidence>
<dbReference type="InterPro" id="IPR005863">
    <property type="entry name" value="UDP-N-AcMur_synth"/>
</dbReference>
<dbReference type="AlphaFoldDB" id="A0A418YI42"/>
<comment type="subcellular location">
    <subcellularLocation>
        <location evidence="10 11">Cytoplasm</location>
    </subcellularLocation>
</comment>
<evidence type="ECO:0000259" key="12">
    <source>
        <dbReference type="Pfam" id="PF01225"/>
    </source>
</evidence>
<dbReference type="PANTHER" id="PTHR43024:SF1">
    <property type="entry name" value="UDP-N-ACETYLMURAMOYL-TRIPEPTIDE--D-ALANYL-D-ALANINE LIGASE"/>
    <property type="match status" value="1"/>
</dbReference>
<dbReference type="GO" id="GO:0005524">
    <property type="term" value="F:ATP binding"/>
    <property type="evidence" value="ECO:0007669"/>
    <property type="project" value="UniProtKB-UniRule"/>
</dbReference>
<comment type="caution">
    <text evidence="15">The sequence shown here is derived from an EMBL/GenBank/DDBJ whole genome shotgun (WGS) entry which is preliminary data.</text>
</comment>
<keyword evidence="9 10" id="KW-0961">Cell wall biogenesis/degradation</keyword>
<evidence type="ECO:0000256" key="2">
    <source>
        <dbReference type="ARBA" id="ARBA00022598"/>
    </source>
</evidence>
<dbReference type="UniPathway" id="UPA00219"/>
<evidence type="ECO:0000259" key="13">
    <source>
        <dbReference type="Pfam" id="PF02875"/>
    </source>
</evidence>
<reference evidence="15 16" key="2">
    <citation type="submission" date="2019-01" db="EMBL/GenBank/DDBJ databases">
        <title>Motilimonas pumilus sp. nov., isolated from the gut of sea cucumber (Apostichopus japonicus).</title>
        <authorList>
            <person name="Wang F.-Q."/>
            <person name="Ren L.-H."/>
            <person name="Lin Y.-W."/>
            <person name="Sun G.-H."/>
            <person name="Du Z.-J."/>
            <person name="Zhao J.-X."/>
            <person name="Liu X.-J."/>
            <person name="Liu L.-J."/>
        </authorList>
    </citation>
    <scope>NUCLEOTIDE SEQUENCE [LARGE SCALE GENOMIC DNA]</scope>
    <source>
        <strain evidence="15 16">PLHSC7-2</strain>
    </source>
</reference>
<dbReference type="GO" id="GO:0005737">
    <property type="term" value="C:cytoplasm"/>
    <property type="evidence" value="ECO:0007669"/>
    <property type="project" value="UniProtKB-SubCell"/>
</dbReference>
<dbReference type="Pfam" id="PF02875">
    <property type="entry name" value="Mur_ligase_C"/>
    <property type="match status" value="1"/>
</dbReference>
<dbReference type="InterPro" id="IPR035911">
    <property type="entry name" value="MurE/MurF_N"/>
</dbReference>
<dbReference type="Gene3D" id="3.40.1190.10">
    <property type="entry name" value="Mur-like, catalytic domain"/>
    <property type="match status" value="1"/>
</dbReference>
<keyword evidence="2 10" id="KW-0436">Ligase</keyword>
<dbReference type="EMBL" id="QZCH01000003">
    <property type="protein sequence ID" value="RJG50032.1"/>
    <property type="molecule type" value="Genomic_DNA"/>
</dbReference>
<keyword evidence="6 10" id="KW-0133">Cell shape</keyword>
<feature type="domain" description="Mur ligase N-terminal catalytic" evidence="12">
    <location>
        <begin position="23"/>
        <end position="79"/>
    </location>
</feature>
<evidence type="ECO:0000256" key="1">
    <source>
        <dbReference type="ARBA" id="ARBA00022490"/>
    </source>
</evidence>
<dbReference type="GO" id="GO:0009252">
    <property type="term" value="P:peptidoglycan biosynthetic process"/>
    <property type="evidence" value="ECO:0007669"/>
    <property type="project" value="UniProtKB-UniRule"/>
</dbReference>
<dbReference type="OrthoDB" id="9801978at2"/>
<dbReference type="Pfam" id="PF01225">
    <property type="entry name" value="Mur_ligase"/>
    <property type="match status" value="1"/>
</dbReference>
<keyword evidence="5 10" id="KW-0067">ATP-binding</keyword>
<evidence type="ECO:0000256" key="11">
    <source>
        <dbReference type="RuleBase" id="RU004136"/>
    </source>
</evidence>
<dbReference type="InterPro" id="IPR036565">
    <property type="entry name" value="Mur-like_cat_sf"/>
</dbReference>
<dbReference type="EC" id="6.3.2.10" evidence="10 11"/>
<comment type="similarity">
    <text evidence="10">Belongs to the MurCDEF family. MurF subfamily.</text>
</comment>
<dbReference type="InterPro" id="IPR013221">
    <property type="entry name" value="Mur_ligase_cen"/>
</dbReference>
<dbReference type="RefSeq" id="WP_119909678.1">
    <property type="nucleotide sequence ID" value="NZ_QZCH01000003.1"/>
</dbReference>
<dbReference type="InterPro" id="IPR036615">
    <property type="entry name" value="Mur_ligase_C_dom_sf"/>
</dbReference>
<keyword evidence="1 10" id="KW-0963">Cytoplasm</keyword>
<evidence type="ECO:0000256" key="9">
    <source>
        <dbReference type="ARBA" id="ARBA00023316"/>
    </source>
</evidence>
<keyword evidence="7 10" id="KW-0573">Peptidoglycan synthesis</keyword>
<keyword evidence="8 10" id="KW-0131">Cell cycle</keyword>
<dbReference type="SUPFAM" id="SSF63418">
    <property type="entry name" value="MurE/MurF N-terminal domain"/>
    <property type="match status" value="1"/>
</dbReference>
<dbReference type="GO" id="GO:0008360">
    <property type="term" value="P:regulation of cell shape"/>
    <property type="evidence" value="ECO:0007669"/>
    <property type="project" value="UniProtKB-KW"/>
</dbReference>
<gene>
    <name evidence="10 15" type="primary">murF</name>
    <name evidence="15" type="ORF">D1Z90_05155</name>
</gene>
<proteinExistence type="inferred from homology"/>
<dbReference type="InterPro" id="IPR000713">
    <property type="entry name" value="Mur_ligase_N"/>
</dbReference>
<sequence length="458" mass="48487">MIPLALSEIAQAVEGQLVGESIEIQQVATDSRKIQTGDLFIALVGPSFDGHAFAEQVQQAGACALIVSRQLDIALPQIVVEDTQHALGALGAYVKAQVKPTTVAITGSNGKTTTKEMVAAILAQSGEVLATAGNFNNEIGVPLTLLRLEPQHQYAVIELGANHKGEIAYTSSLVKPDVALINNVMPAHLEGFGSIQGVAQAKSEIFSGLVAQGTAFVNGDSDFLSYWQQRVKDKPLRWFSVEDENAHVFATDICLDAAGCAQFVLHSEQGQISMQLPVAGRHNVANALAAASLCLALGISLAQVAQGIGSMRQAKGRLNIHNVRSGLTVIDDSYNANLASAKAAIDLLSIYQGCRIFVVGDMGELGDKARQYHSELGEYAVAKGIDKVAAVGVLSLNTAKGAASAGHYFTEKAELNTWLTQQIIAQDQDITVLVKGSRSAHMEDVVAYINQHHKAVAC</sequence>
<evidence type="ECO:0000313" key="16">
    <source>
        <dbReference type="Proteomes" id="UP000283255"/>
    </source>
</evidence>
<feature type="domain" description="Mur ligase C-terminal" evidence="13">
    <location>
        <begin position="316"/>
        <end position="438"/>
    </location>
</feature>
<dbReference type="GO" id="GO:0008766">
    <property type="term" value="F:UDP-N-acetylmuramoylalanyl-D-glutamyl-2,6-diaminopimelate-D-alanyl-D-alanine ligase activity"/>
    <property type="evidence" value="ECO:0007669"/>
    <property type="project" value="RHEA"/>
</dbReference>
<evidence type="ECO:0000256" key="7">
    <source>
        <dbReference type="ARBA" id="ARBA00022984"/>
    </source>
</evidence>
<keyword evidence="3 10" id="KW-0132">Cell division</keyword>
<name>A0A418YI42_9GAMM</name>
<evidence type="ECO:0000256" key="4">
    <source>
        <dbReference type="ARBA" id="ARBA00022741"/>
    </source>
</evidence>
<evidence type="ECO:0000313" key="15">
    <source>
        <dbReference type="EMBL" id="RJG50032.1"/>
    </source>
</evidence>
<dbReference type="GO" id="GO:0051301">
    <property type="term" value="P:cell division"/>
    <property type="evidence" value="ECO:0007669"/>
    <property type="project" value="UniProtKB-KW"/>
</dbReference>
<comment type="catalytic activity">
    <reaction evidence="10 11">
        <text>D-alanyl-D-alanine + UDP-N-acetyl-alpha-D-muramoyl-L-alanyl-gamma-D-glutamyl-meso-2,6-diaminopimelate + ATP = UDP-N-acetyl-alpha-D-muramoyl-L-alanyl-gamma-D-glutamyl-meso-2,6-diaminopimeloyl-D-alanyl-D-alanine + ADP + phosphate + H(+)</text>
        <dbReference type="Rhea" id="RHEA:28374"/>
        <dbReference type="ChEBI" id="CHEBI:15378"/>
        <dbReference type="ChEBI" id="CHEBI:30616"/>
        <dbReference type="ChEBI" id="CHEBI:43474"/>
        <dbReference type="ChEBI" id="CHEBI:57822"/>
        <dbReference type="ChEBI" id="CHEBI:61386"/>
        <dbReference type="ChEBI" id="CHEBI:83905"/>
        <dbReference type="ChEBI" id="CHEBI:456216"/>
        <dbReference type="EC" id="6.3.2.10"/>
    </reaction>
</comment>
<feature type="binding site" evidence="10">
    <location>
        <begin position="107"/>
        <end position="113"/>
    </location>
    <ligand>
        <name>ATP</name>
        <dbReference type="ChEBI" id="CHEBI:30616"/>
    </ligand>
</feature>
<evidence type="ECO:0000259" key="14">
    <source>
        <dbReference type="Pfam" id="PF08245"/>
    </source>
</evidence>
<dbReference type="GO" id="GO:0047480">
    <property type="term" value="F:UDP-N-acetylmuramoyl-tripeptide-D-alanyl-D-alanine ligase activity"/>
    <property type="evidence" value="ECO:0007669"/>
    <property type="project" value="UniProtKB-UniRule"/>
</dbReference>
<evidence type="ECO:0000256" key="3">
    <source>
        <dbReference type="ARBA" id="ARBA00022618"/>
    </source>
</evidence>